<accession>A0A671LUN7</accession>
<dbReference type="Proteomes" id="UP000472260">
    <property type="component" value="Unassembled WGS sequence"/>
</dbReference>
<reference evidence="2" key="1">
    <citation type="submission" date="2025-08" db="UniProtKB">
        <authorList>
            <consortium name="Ensembl"/>
        </authorList>
    </citation>
    <scope>IDENTIFICATION</scope>
</reference>
<evidence type="ECO:0000313" key="2">
    <source>
        <dbReference type="Ensembl" id="ENSSANP00000024251.1"/>
    </source>
</evidence>
<dbReference type="Gene3D" id="3.10.130.10">
    <property type="entry name" value="Ribonuclease A-like domain"/>
    <property type="match status" value="1"/>
</dbReference>
<evidence type="ECO:0000256" key="1">
    <source>
        <dbReference type="SAM" id="SignalP"/>
    </source>
</evidence>
<dbReference type="AlphaFoldDB" id="A0A671LUN7"/>
<reference evidence="2" key="2">
    <citation type="submission" date="2025-09" db="UniProtKB">
        <authorList>
            <consortium name="Ensembl"/>
        </authorList>
    </citation>
    <scope>IDENTIFICATION</scope>
</reference>
<feature type="signal peptide" evidence="1">
    <location>
        <begin position="1"/>
        <end position="16"/>
    </location>
</feature>
<dbReference type="InterPro" id="IPR036816">
    <property type="entry name" value="RNaseA-like_dom_sf"/>
</dbReference>
<proteinExistence type="predicted"/>
<organism evidence="2 3">
    <name type="scientific">Sinocyclocheilus anshuiensis</name>
    <dbReference type="NCBI Taxonomy" id="1608454"/>
    <lineage>
        <taxon>Eukaryota</taxon>
        <taxon>Metazoa</taxon>
        <taxon>Chordata</taxon>
        <taxon>Craniata</taxon>
        <taxon>Vertebrata</taxon>
        <taxon>Euteleostomi</taxon>
        <taxon>Actinopterygii</taxon>
        <taxon>Neopterygii</taxon>
        <taxon>Teleostei</taxon>
        <taxon>Ostariophysi</taxon>
        <taxon>Cypriniformes</taxon>
        <taxon>Cyprinidae</taxon>
        <taxon>Cyprininae</taxon>
        <taxon>Sinocyclocheilus</taxon>
    </lineage>
</organism>
<dbReference type="Ensembl" id="ENSSANT00000025828.1">
    <property type="protein sequence ID" value="ENSSANP00000024251.1"/>
    <property type="gene ID" value="ENSSANG00000012484.1"/>
</dbReference>
<protein>
    <submittedName>
        <fullName evidence="2">Uncharacterized protein</fullName>
    </submittedName>
</protein>
<evidence type="ECO:0000313" key="3">
    <source>
        <dbReference type="Proteomes" id="UP000472260"/>
    </source>
</evidence>
<keyword evidence="3" id="KW-1185">Reference proteome</keyword>
<feature type="chain" id="PRO_5025385290" evidence="1">
    <location>
        <begin position="17"/>
        <end position="130"/>
    </location>
</feature>
<sequence>MGIHHTVILLLVLCASQNYKNFIRYKKFIRQHVFGAMNVQRCDSEICTSRDPKMTTAAKKSTPSLANNNQVKAVCTGGGTRLPENRDLYMSNKPFPVITLNTEDTSPLERLLWGVQVIGQRIMKKAKSPV</sequence>
<name>A0A671LUN7_9TELE</name>
<keyword evidence="1" id="KW-0732">Signal</keyword>